<organism evidence="1 2">
    <name type="scientific">Caerostris darwini</name>
    <dbReference type="NCBI Taxonomy" id="1538125"/>
    <lineage>
        <taxon>Eukaryota</taxon>
        <taxon>Metazoa</taxon>
        <taxon>Ecdysozoa</taxon>
        <taxon>Arthropoda</taxon>
        <taxon>Chelicerata</taxon>
        <taxon>Arachnida</taxon>
        <taxon>Araneae</taxon>
        <taxon>Araneomorphae</taxon>
        <taxon>Entelegynae</taxon>
        <taxon>Araneoidea</taxon>
        <taxon>Araneidae</taxon>
        <taxon>Caerostris</taxon>
    </lineage>
</organism>
<reference evidence="1 2" key="1">
    <citation type="submission" date="2021-06" db="EMBL/GenBank/DDBJ databases">
        <title>Caerostris darwini draft genome.</title>
        <authorList>
            <person name="Kono N."/>
            <person name="Arakawa K."/>
        </authorList>
    </citation>
    <scope>NUCLEOTIDE SEQUENCE [LARGE SCALE GENOMIC DNA]</scope>
</reference>
<evidence type="ECO:0000313" key="1">
    <source>
        <dbReference type="EMBL" id="GIY17557.1"/>
    </source>
</evidence>
<name>A0AAV4R850_9ARAC</name>
<gene>
    <name evidence="1" type="ORF">CDAR_253111</name>
</gene>
<evidence type="ECO:0000313" key="2">
    <source>
        <dbReference type="Proteomes" id="UP001054837"/>
    </source>
</evidence>
<keyword evidence="2" id="KW-1185">Reference proteome</keyword>
<dbReference type="AlphaFoldDB" id="A0AAV4R850"/>
<sequence length="111" mass="12791">MCSLLTHNVRYHLINGRLNHRCPTRKGLSTIPFGYNRTTTGLVAHDSTINDLKTTVWLVRSCFYNLEITKWQTPKKRVTSVIDCSASIRPIIRHRSESSIRFLEAVETHLP</sequence>
<dbReference type="EMBL" id="BPLQ01005810">
    <property type="protein sequence ID" value="GIY17557.1"/>
    <property type="molecule type" value="Genomic_DNA"/>
</dbReference>
<accession>A0AAV4R850</accession>
<comment type="caution">
    <text evidence="1">The sequence shown here is derived from an EMBL/GenBank/DDBJ whole genome shotgun (WGS) entry which is preliminary data.</text>
</comment>
<proteinExistence type="predicted"/>
<protein>
    <submittedName>
        <fullName evidence="1">Uncharacterized protein</fullName>
    </submittedName>
</protein>
<dbReference type="Proteomes" id="UP001054837">
    <property type="component" value="Unassembled WGS sequence"/>
</dbReference>